<dbReference type="GO" id="GO:0004252">
    <property type="term" value="F:serine-type endopeptidase activity"/>
    <property type="evidence" value="ECO:0007669"/>
    <property type="project" value="InterPro"/>
</dbReference>
<dbReference type="Gene3D" id="2.40.10.10">
    <property type="entry name" value="Trypsin-like serine proteases"/>
    <property type="match status" value="1"/>
</dbReference>
<feature type="signal peptide" evidence="5">
    <location>
        <begin position="1"/>
        <end position="28"/>
    </location>
</feature>
<feature type="compositionally biased region" description="Polar residues" evidence="4">
    <location>
        <begin position="673"/>
        <end position="682"/>
    </location>
</feature>
<evidence type="ECO:0000313" key="8">
    <source>
        <dbReference type="Proteomes" id="UP000827092"/>
    </source>
</evidence>
<evidence type="ECO:0000256" key="3">
    <source>
        <dbReference type="ARBA" id="ARBA00024195"/>
    </source>
</evidence>
<dbReference type="CDD" id="cd00190">
    <property type="entry name" value="Tryp_SPc"/>
    <property type="match status" value="1"/>
</dbReference>
<feature type="region of interest" description="Disordered" evidence="4">
    <location>
        <begin position="671"/>
        <end position="696"/>
    </location>
</feature>
<keyword evidence="1 5" id="KW-0732">Signal</keyword>
<feature type="compositionally biased region" description="Basic and acidic residues" evidence="4">
    <location>
        <begin position="894"/>
        <end position="921"/>
    </location>
</feature>
<accession>A0AAV6VZ48</accession>
<dbReference type="FunFam" id="2.40.10.10:FF:000068">
    <property type="entry name" value="transmembrane protease serine 2"/>
    <property type="match status" value="1"/>
</dbReference>
<feature type="compositionally biased region" description="Basic and acidic residues" evidence="4">
    <location>
        <begin position="521"/>
        <end position="531"/>
    </location>
</feature>
<dbReference type="PROSITE" id="PS50240">
    <property type="entry name" value="TRYPSIN_DOM"/>
    <property type="match status" value="1"/>
</dbReference>
<protein>
    <recommendedName>
        <fullName evidence="6">Peptidase S1 domain-containing protein</fullName>
    </recommendedName>
</protein>
<feature type="compositionally biased region" description="Basic residues" evidence="4">
    <location>
        <begin position="509"/>
        <end position="520"/>
    </location>
</feature>
<dbReference type="SMART" id="SM00020">
    <property type="entry name" value="Tryp_SPc"/>
    <property type="match status" value="1"/>
</dbReference>
<organism evidence="7 8">
    <name type="scientific">Oedothorax gibbosus</name>
    <dbReference type="NCBI Taxonomy" id="931172"/>
    <lineage>
        <taxon>Eukaryota</taxon>
        <taxon>Metazoa</taxon>
        <taxon>Ecdysozoa</taxon>
        <taxon>Arthropoda</taxon>
        <taxon>Chelicerata</taxon>
        <taxon>Arachnida</taxon>
        <taxon>Araneae</taxon>
        <taxon>Araneomorphae</taxon>
        <taxon>Entelegynae</taxon>
        <taxon>Araneoidea</taxon>
        <taxon>Linyphiidae</taxon>
        <taxon>Erigoninae</taxon>
        <taxon>Oedothorax</taxon>
    </lineage>
</organism>
<feature type="region of interest" description="Disordered" evidence="4">
    <location>
        <begin position="508"/>
        <end position="531"/>
    </location>
</feature>
<feature type="chain" id="PRO_5043854491" description="Peptidase S1 domain-containing protein" evidence="5">
    <location>
        <begin position="29"/>
        <end position="1345"/>
    </location>
</feature>
<keyword evidence="2" id="KW-1015">Disulfide bond</keyword>
<dbReference type="InterPro" id="IPR043504">
    <property type="entry name" value="Peptidase_S1_PA_chymotrypsin"/>
</dbReference>
<sequence length="1345" mass="153319">MCARWNHSRKLIMLQVVILLHILCFVPGDAFPQRTNPHDQSNFDFDAYLEHFAPTRQTVLDHPRSFLNQEYRYIPLLGERPDYIPPIIQRGHFPHPQIPKRIVKHRSWHSTYQNSNFPTPLVQPPKNLIGHGRMFPIHKEMQRPTPQFSVPTSNFNFRIHSKMEDLGDYEAPVVEETKKEPAIPQPNEDYDFPVVLESIVEKHTDGSPKSKNHKTEILAVSPKDIASFKDHTKQIPNFIKPSLDEEYDTPVVVESLIKVENSKKNIDHPNTETSSSDFLDYEEPIVLQALTKVKNPVHKKNSHTKHTKNGPVKKIVKINPMKPNDKPVNKSPVYLEDYKSPDVEFAKKELTRSQGKVDYKVKEHAVEKKDLKLSIIKPTNPVYSEDYEAPVVVAAFTDELGYSKEHVAHQEKKKQSKPIVKKTPGYSKDYEAPVVLEAFTKDDLSHHTGKKKLVMKEKPVTKLDKVKLDYSSEKAEEPCYSEDCKASPILVEALTKKELLHKENAMKTVTKHQNPKKSHHDHNQESTEEYKTEEYDYKELENYLLNEDADYEDLDTRKELHNDLDNYNYEDLMEESLVPVVHQSGIKHSQKSATKTTPVKTRPEVNDNDKKYSKVPSVEGEGYIASETSPSKKRVKRQTIDDLEFPEINEYEKDYEVPVIVETIKRDKVIPNHRNSNPNSEVVNKPNYVEPSPDEDYENPVIVEELSKGALSSGMESKFVLRPAHFKPNTETLISNKNPNFILPSLDEDYESPVIVETIAKVTGVSSEKNGKIPSKINAHSRPNQGVGKPKPIFVKQSEDEDYEMPKIVETIAKVTKPMEERIPSKVKPQINDYETVIEALAKSVKNTAEHVMTEDNVNAYSVNKRKREYGMEYQYPAHSDRQDTHERPVDEVYKPEYDPHENRRPSNYFEEREPHHEETSFPRNFESLGLSDNQIVLDSFTINRESSDGHDIPLLDVVAVNHKVDGDPDNKVEIIAFNKENGEVEVINVGHEDSNHDIESLADQGSGDGEERSLDSRSFLPRDSNSWSFMNLIQSQERRKFKRCLTPRNETGNCMPVQMCSVPNLGSSVEELLKNVCIIDEVFIGICCPEFPVETVLVDWGQFGRPDTEPLQEKVESSEITECGKLPSNFGDKDSWPWMTPLISTTSDKVFCGGALIGESYVLTAAHCTSKIPRNQILVRLRNDQSSNEFAVIEIKRHAQYNPRTMQNDIALLKLSQKVPLGQFRRLVCLPSNDVEDFVGDNAVLVRWQGIAEKGSVESLSVIANGECQNRLGALVGGSVLCTETRNDEDMCNADSGAPLVIEKNGRFQIIGTLTWNRNDCDGNFPAVFTRVSSYLKWIQTHTK</sequence>
<dbReference type="InterPro" id="IPR009003">
    <property type="entry name" value="Peptidase_S1_PA"/>
</dbReference>
<dbReference type="SMART" id="SM00680">
    <property type="entry name" value="CLIP"/>
    <property type="match status" value="1"/>
</dbReference>
<keyword evidence="8" id="KW-1185">Reference proteome</keyword>
<dbReference type="SUPFAM" id="SSF50494">
    <property type="entry name" value="Trypsin-like serine proteases"/>
    <property type="match status" value="1"/>
</dbReference>
<dbReference type="EMBL" id="JAFNEN010000006">
    <property type="protein sequence ID" value="KAG8201308.1"/>
    <property type="molecule type" value="Genomic_DNA"/>
</dbReference>
<evidence type="ECO:0000256" key="2">
    <source>
        <dbReference type="ARBA" id="ARBA00023157"/>
    </source>
</evidence>
<evidence type="ECO:0000256" key="5">
    <source>
        <dbReference type="SAM" id="SignalP"/>
    </source>
</evidence>
<dbReference type="GO" id="GO:0006508">
    <property type="term" value="P:proteolysis"/>
    <property type="evidence" value="ECO:0007669"/>
    <property type="project" value="InterPro"/>
</dbReference>
<proteinExistence type="inferred from homology"/>
<dbReference type="InterPro" id="IPR001254">
    <property type="entry name" value="Trypsin_dom"/>
</dbReference>
<feature type="region of interest" description="Disordered" evidence="4">
    <location>
        <begin position="992"/>
        <end position="1020"/>
    </location>
</feature>
<dbReference type="InterPro" id="IPR022700">
    <property type="entry name" value="CLIP"/>
</dbReference>
<comment type="caution">
    <text evidence="7">The sequence shown here is derived from an EMBL/GenBank/DDBJ whole genome shotgun (WGS) entry which is preliminary data.</text>
</comment>
<evidence type="ECO:0000259" key="6">
    <source>
        <dbReference type="PROSITE" id="PS50240"/>
    </source>
</evidence>
<dbReference type="PROSITE" id="PS00134">
    <property type="entry name" value="TRYPSIN_HIS"/>
    <property type="match status" value="1"/>
</dbReference>
<evidence type="ECO:0000313" key="7">
    <source>
        <dbReference type="EMBL" id="KAG8201308.1"/>
    </source>
</evidence>
<evidence type="ECO:0000256" key="4">
    <source>
        <dbReference type="SAM" id="MobiDB-lite"/>
    </source>
</evidence>
<dbReference type="Proteomes" id="UP000827092">
    <property type="component" value="Unassembled WGS sequence"/>
</dbReference>
<dbReference type="InterPro" id="IPR018114">
    <property type="entry name" value="TRYPSIN_HIS"/>
</dbReference>
<feature type="compositionally biased region" description="Basic and acidic residues" evidence="4">
    <location>
        <begin position="601"/>
        <end position="612"/>
    </location>
</feature>
<reference evidence="7 8" key="1">
    <citation type="journal article" date="2022" name="Nat. Ecol. Evol.">
        <title>A masculinizing supergene underlies an exaggerated male reproductive morph in a spider.</title>
        <authorList>
            <person name="Hendrickx F."/>
            <person name="De Corte Z."/>
            <person name="Sonet G."/>
            <person name="Van Belleghem S.M."/>
            <person name="Kostlbacher S."/>
            <person name="Vangestel C."/>
        </authorList>
    </citation>
    <scope>NUCLEOTIDE SEQUENCE [LARGE SCALE GENOMIC DNA]</scope>
    <source>
        <strain evidence="7">W744_W776</strain>
    </source>
</reference>
<feature type="domain" description="Peptidase S1" evidence="6">
    <location>
        <begin position="1132"/>
        <end position="1345"/>
    </location>
</feature>
<evidence type="ECO:0000256" key="1">
    <source>
        <dbReference type="ARBA" id="ARBA00022729"/>
    </source>
</evidence>
<feature type="region of interest" description="Disordered" evidence="4">
    <location>
        <begin position="768"/>
        <end position="791"/>
    </location>
</feature>
<dbReference type="Pfam" id="PF00089">
    <property type="entry name" value="Trypsin"/>
    <property type="match status" value="1"/>
</dbReference>
<dbReference type="PRINTS" id="PR00722">
    <property type="entry name" value="CHYMOTRYPSIN"/>
</dbReference>
<feature type="region of interest" description="Disordered" evidence="4">
    <location>
        <begin position="894"/>
        <end position="926"/>
    </location>
</feature>
<name>A0AAV6VZ48_9ARAC</name>
<gene>
    <name evidence="7" type="ORF">JTE90_016789</name>
</gene>
<feature type="region of interest" description="Disordered" evidence="4">
    <location>
        <begin position="585"/>
        <end position="616"/>
    </location>
</feature>
<dbReference type="InterPro" id="IPR051487">
    <property type="entry name" value="Ser/Thr_Proteases_Immune/Dev"/>
</dbReference>
<comment type="similarity">
    <text evidence="3">Belongs to the peptidase S1 family. CLIP subfamily.</text>
</comment>
<dbReference type="PANTHER" id="PTHR24256">
    <property type="entry name" value="TRYPTASE-RELATED"/>
    <property type="match status" value="1"/>
</dbReference>
<dbReference type="InterPro" id="IPR001314">
    <property type="entry name" value="Peptidase_S1A"/>
</dbReference>